<dbReference type="EMBL" id="QJPH01000411">
    <property type="protein sequence ID" value="PZN74854.1"/>
    <property type="molecule type" value="Genomic_DNA"/>
</dbReference>
<reference evidence="1 2" key="1">
    <citation type="journal article" date="2018" name="Aquat. Microb. Ecol.">
        <title>Gammaproteobacterial methanotrophs dominate.</title>
        <authorList>
            <person name="Rissanen A.J."/>
            <person name="Saarenheimo J."/>
            <person name="Tiirola M."/>
            <person name="Peura S."/>
            <person name="Aalto S.L."/>
            <person name="Karvinen A."/>
            <person name="Nykanen H."/>
        </authorList>
    </citation>
    <scope>NUCLEOTIDE SEQUENCE [LARGE SCALE GENOMIC DNA]</scope>
    <source>
        <strain evidence="1">AMbin10</strain>
    </source>
</reference>
<name>A0A2W4SPX1_9GAMM</name>
<organism evidence="1 2">
    <name type="scientific">Candidatus Methylumidiphilus alinenensis</name>
    <dbReference type="NCBI Taxonomy" id="2202197"/>
    <lineage>
        <taxon>Bacteria</taxon>
        <taxon>Pseudomonadati</taxon>
        <taxon>Pseudomonadota</taxon>
        <taxon>Gammaproteobacteria</taxon>
        <taxon>Methylococcales</taxon>
        <taxon>Candidatus Methylumidiphilus</taxon>
    </lineage>
</organism>
<dbReference type="Proteomes" id="UP000249396">
    <property type="component" value="Unassembled WGS sequence"/>
</dbReference>
<comment type="caution">
    <text evidence="1">The sequence shown here is derived from an EMBL/GenBank/DDBJ whole genome shotgun (WGS) entry which is preliminary data.</text>
</comment>
<accession>A0A2W4SPX1</accession>
<evidence type="ECO:0000313" key="2">
    <source>
        <dbReference type="Proteomes" id="UP000249396"/>
    </source>
</evidence>
<gene>
    <name evidence="1" type="ORF">DM484_20200</name>
</gene>
<evidence type="ECO:0000313" key="1">
    <source>
        <dbReference type="EMBL" id="PZN74854.1"/>
    </source>
</evidence>
<proteinExistence type="predicted"/>
<dbReference type="AlphaFoldDB" id="A0A2W4SPX1"/>
<protein>
    <submittedName>
        <fullName evidence="1">Uncharacterized protein</fullName>
    </submittedName>
</protein>
<sequence>MEMLLLQLQLHLFLHLIQLLSQGALAHSMMVHQQHTHQAQTVLVFTTVHSLRLQTLFQVVRQL</sequence>